<proteinExistence type="predicted"/>
<protein>
    <submittedName>
        <fullName evidence="3">SDR family NAD(P)-dependent oxidoreductase</fullName>
    </submittedName>
</protein>
<dbReference type="GO" id="GO:0016491">
    <property type="term" value="F:oxidoreductase activity"/>
    <property type="evidence" value="ECO:0007669"/>
    <property type="project" value="UniProtKB-KW"/>
</dbReference>
<dbReference type="Gene3D" id="3.40.50.720">
    <property type="entry name" value="NAD(P)-binding Rossmann-like Domain"/>
    <property type="match status" value="1"/>
</dbReference>
<dbReference type="EMBL" id="RBAL01000028">
    <property type="protein sequence ID" value="RKN37067.1"/>
    <property type="molecule type" value="Genomic_DNA"/>
</dbReference>
<accession>A0A3A9YPI9</accession>
<evidence type="ECO:0000256" key="1">
    <source>
        <dbReference type="ARBA" id="ARBA00023002"/>
    </source>
</evidence>
<reference evidence="3 4" key="1">
    <citation type="journal article" date="2014" name="Int. J. Syst. Evol. Microbiol.">
        <title>Streptomyces hoynatensis sp. nov., isolated from deep marine sediment.</title>
        <authorList>
            <person name="Veyisoglu A."/>
            <person name="Sahin N."/>
        </authorList>
    </citation>
    <scope>NUCLEOTIDE SEQUENCE [LARGE SCALE GENOMIC DNA]</scope>
    <source>
        <strain evidence="3 4">KCTC 29097</strain>
    </source>
</reference>
<name>A0A3A9YPI9_9ACTN</name>
<keyword evidence="4" id="KW-1185">Reference proteome</keyword>
<gene>
    <name evidence="3" type="ORF">D7294_28850</name>
</gene>
<organism evidence="3 4">
    <name type="scientific">Streptomyces hoynatensis</name>
    <dbReference type="NCBI Taxonomy" id="1141874"/>
    <lineage>
        <taxon>Bacteria</taxon>
        <taxon>Bacillati</taxon>
        <taxon>Actinomycetota</taxon>
        <taxon>Actinomycetes</taxon>
        <taxon>Kitasatosporales</taxon>
        <taxon>Streptomycetaceae</taxon>
        <taxon>Streptomyces</taxon>
    </lineage>
</organism>
<feature type="region of interest" description="Disordered" evidence="2">
    <location>
        <begin position="314"/>
        <end position="333"/>
    </location>
</feature>
<dbReference type="Pfam" id="PF00106">
    <property type="entry name" value="adh_short"/>
    <property type="match status" value="1"/>
</dbReference>
<dbReference type="PANTHER" id="PTHR43157">
    <property type="entry name" value="PHOSPHATIDYLINOSITOL-GLYCAN BIOSYNTHESIS CLASS F PROTEIN-RELATED"/>
    <property type="match status" value="1"/>
</dbReference>
<dbReference type="Proteomes" id="UP000272474">
    <property type="component" value="Unassembled WGS sequence"/>
</dbReference>
<dbReference type="PRINTS" id="PR00081">
    <property type="entry name" value="GDHRDH"/>
</dbReference>
<sequence length="333" mass="36163">MYMSIRTCHSLHVEGEAGGGTPMSEVHTPRAVPAAGARTVVLVGATSGIGWQAARQLAARGHRLLFVGRDERRGRRLAAALARHPGGAEFIPGDVSTLAGIEAVAGRIGERTDRVDTLLNNAGVMVPRRRLTAEGIELNFAVHHLAPYSTTGLLLPLLARGEGRVVNTNSEGHRATLSGGRVELDFADLQSERGYQMFLAYSRTKLANLLFTHEFQRRNPRFTMVALHPGMVRTRLVRGLRNPALWLFNRTARYLLASPARGARPLVHLATAPEVMPGRYYDRFTPVAPSAQSLDREAAARLWEITEELRGPFPRTGLGGRPARRGTGPAGGA</sequence>
<comment type="caution">
    <text evidence="3">The sequence shown here is derived from an EMBL/GenBank/DDBJ whole genome shotgun (WGS) entry which is preliminary data.</text>
</comment>
<evidence type="ECO:0000313" key="3">
    <source>
        <dbReference type="EMBL" id="RKN37067.1"/>
    </source>
</evidence>
<dbReference type="InterPro" id="IPR002347">
    <property type="entry name" value="SDR_fam"/>
</dbReference>
<dbReference type="AlphaFoldDB" id="A0A3A9YPI9"/>
<evidence type="ECO:0000256" key="2">
    <source>
        <dbReference type="SAM" id="MobiDB-lite"/>
    </source>
</evidence>
<dbReference type="PANTHER" id="PTHR43157:SF31">
    <property type="entry name" value="PHOSPHATIDYLINOSITOL-GLYCAN BIOSYNTHESIS CLASS F PROTEIN"/>
    <property type="match status" value="1"/>
</dbReference>
<dbReference type="SUPFAM" id="SSF51735">
    <property type="entry name" value="NAD(P)-binding Rossmann-fold domains"/>
    <property type="match status" value="1"/>
</dbReference>
<keyword evidence="1" id="KW-0560">Oxidoreductase</keyword>
<dbReference type="InterPro" id="IPR036291">
    <property type="entry name" value="NAD(P)-bd_dom_sf"/>
</dbReference>
<evidence type="ECO:0000313" key="4">
    <source>
        <dbReference type="Proteomes" id="UP000272474"/>
    </source>
</evidence>